<feature type="compositionally biased region" description="Polar residues" evidence="5">
    <location>
        <begin position="2548"/>
        <end position="2563"/>
    </location>
</feature>
<feature type="compositionally biased region" description="Polar residues" evidence="5">
    <location>
        <begin position="2303"/>
        <end position="2319"/>
    </location>
</feature>
<dbReference type="PROSITE" id="PS00018">
    <property type="entry name" value="EF_HAND_1"/>
    <property type="match status" value="2"/>
</dbReference>
<feature type="compositionally biased region" description="Acidic residues" evidence="5">
    <location>
        <begin position="2460"/>
        <end position="2473"/>
    </location>
</feature>
<feature type="compositionally biased region" description="Acidic residues" evidence="5">
    <location>
        <begin position="1801"/>
        <end position="1813"/>
    </location>
</feature>
<feature type="compositionally biased region" description="Acidic residues" evidence="5">
    <location>
        <begin position="2942"/>
        <end position="2953"/>
    </location>
</feature>
<gene>
    <name evidence="7" type="ORF">ACFSQJ_08905</name>
</gene>
<feature type="compositionally biased region" description="Acidic residues" evidence="5">
    <location>
        <begin position="1417"/>
        <end position="1435"/>
    </location>
</feature>
<dbReference type="PANTHER" id="PTHR37467">
    <property type="entry name" value="EXPORTED CALCIUM-BINDING GLYCOPROTEIN-RELATED"/>
    <property type="match status" value="1"/>
</dbReference>
<feature type="compositionally biased region" description="Polar residues" evidence="5">
    <location>
        <begin position="1578"/>
        <end position="1592"/>
    </location>
</feature>
<evidence type="ECO:0000256" key="1">
    <source>
        <dbReference type="ARBA" id="ARBA00004613"/>
    </source>
</evidence>
<dbReference type="InterPro" id="IPR028974">
    <property type="entry name" value="TSP_type-3_rpt"/>
</dbReference>
<feature type="compositionally biased region" description="Acidic residues" evidence="5">
    <location>
        <begin position="730"/>
        <end position="755"/>
    </location>
</feature>
<feature type="compositionally biased region" description="Acidic residues" evidence="5">
    <location>
        <begin position="3067"/>
        <end position="3080"/>
    </location>
</feature>
<feature type="compositionally biased region" description="Acidic residues" evidence="5">
    <location>
        <begin position="3175"/>
        <end position="3187"/>
    </location>
</feature>
<feature type="compositionally biased region" description="Low complexity" evidence="5">
    <location>
        <begin position="1732"/>
        <end position="1744"/>
    </location>
</feature>
<feature type="compositionally biased region" description="Acidic residues" evidence="5">
    <location>
        <begin position="1779"/>
        <end position="1790"/>
    </location>
</feature>
<feature type="compositionally biased region" description="Acidic residues" evidence="5">
    <location>
        <begin position="1905"/>
        <end position="1918"/>
    </location>
</feature>
<feature type="compositionally biased region" description="Acidic residues" evidence="5">
    <location>
        <begin position="3199"/>
        <end position="3212"/>
    </location>
</feature>
<dbReference type="SUPFAM" id="SSF103647">
    <property type="entry name" value="TSP type-3 repeat"/>
    <property type="match status" value="1"/>
</dbReference>
<feature type="compositionally biased region" description="Basic and acidic residues" evidence="5">
    <location>
        <begin position="1407"/>
        <end position="1416"/>
    </location>
</feature>
<evidence type="ECO:0000256" key="2">
    <source>
        <dbReference type="ARBA" id="ARBA00022525"/>
    </source>
</evidence>
<feature type="region of interest" description="Disordered" evidence="5">
    <location>
        <begin position="2241"/>
        <end position="2621"/>
    </location>
</feature>
<dbReference type="Pfam" id="PF18884">
    <property type="entry name" value="TSP3_bac"/>
    <property type="match status" value="32"/>
</dbReference>
<keyword evidence="8" id="KW-1185">Reference proteome</keyword>
<feature type="region of interest" description="Disordered" evidence="5">
    <location>
        <begin position="289"/>
        <end position="355"/>
    </location>
</feature>
<feature type="compositionally biased region" description="Polar residues" evidence="5">
    <location>
        <begin position="2926"/>
        <end position="2936"/>
    </location>
</feature>
<feature type="compositionally biased region" description="Polar residues" evidence="5">
    <location>
        <begin position="3214"/>
        <end position="3241"/>
    </location>
</feature>
<reference evidence="8" key="1">
    <citation type="journal article" date="2019" name="Int. J. Syst. Evol. Microbiol.">
        <title>The Global Catalogue of Microorganisms (GCM) 10K type strain sequencing project: providing services to taxonomists for standard genome sequencing and annotation.</title>
        <authorList>
            <consortium name="The Broad Institute Genomics Platform"/>
            <consortium name="The Broad Institute Genome Sequencing Center for Infectious Disease"/>
            <person name="Wu L."/>
            <person name="Ma J."/>
        </authorList>
    </citation>
    <scope>NUCLEOTIDE SEQUENCE [LARGE SCALE GENOMIC DNA]</scope>
    <source>
        <strain evidence="8">KCTC 52368</strain>
    </source>
</reference>
<feature type="region of interest" description="Disordered" evidence="5">
    <location>
        <begin position="1337"/>
        <end position="1484"/>
    </location>
</feature>
<feature type="compositionally biased region" description="Acidic residues" evidence="5">
    <location>
        <begin position="1972"/>
        <end position="1987"/>
    </location>
</feature>
<evidence type="ECO:0000256" key="6">
    <source>
        <dbReference type="SAM" id="SignalP"/>
    </source>
</evidence>
<accession>A0ABW5MY20</accession>
<feature type="compositionally biased region" description="Acidic residues" evidence="5">
    <location>
        <begin position="2808"/>
        <end position="2819"/>
    </location>
</feature>
<feature type="compositionally biased region" description="Polar residues" evidence="5">
    <location>
        <begin position="2341"/>
        <end position="2352"/>
    </location>
</feature>
<evidence type="ECO:0000256" key="4">
    <source>
        <dbReference type="ARBA" id="ARBA00022837"/>
    </source>
</evidence>
<sequence length="3461" mass="352587">MKKFPNTNQSSLCRLRFLLIFLSVIAIPSLSAQTPGQIYSPASPTTNPMDPNGDGWITASGSAFTGGHELPEFELPFIAVPELTPEPNSDQQTGASCGPSDIMGDSATGSAGGYYYISDPDGIPDNGDELMLFRLRIARQANGAFGYSFLFDTDFAFGPSDPNSVAGNPGFEIEVIYGSGNNNDVLVENVDGTTSGTNIGTYDPASNSQRSDALNTNPGCAGNDPIFIDWYVPLSDIGITTTQNFRLAVATASSPSSALGGSASDVAGVDGGAIGSDDDQFTAAVFASSDIDGDGVPDVNDEDDDNDGILDIEETPGGVDPNADSDGDGVPDYQDTDFPGFVDSNSDGINDNFDTDLDGIEDHIDTDADGDGCADALEAGFTESTTTPGELAGTGYDANNGRVTGNTDGYTGTNADVTDAAAFTACAAPPVDSDSDGVPDATDIDNDNDGILDSVECGGMASNWDVAANVGTTNNMPNVGKLTNGTLEANISISSTQSTLSADGTTELANFSENTSQFITIASDAPLVNVELFFQHIYATSTQTTYIGNFQVELWDGTIVNNAEFTSLSGDNGYPLIPQSTETPFSTTTIGGLTYAFDGNTIGNTATNQTYGVLSLSGANLASGVKQVTFEVIGGPSGGCGLGLTALVVPDTDNDGIINCLDLDSDNDGCADVLEAGFTESTTTPGELAGTGYDADNGRVTGNTDGYTGTNADVTDAATFTACAAPPSDTDGDGIDDASDLDDDGDGLADADEYVDGNNAFGDEDGDGILNFEDTTDDGTGDGSTTDYTDANNDGIPDVYDFDGDGIPNHLDLDSDGDGIPDNIEAQSTAGYIPPNGDAAANGGLDSAYGSGIATVNTDGTDNPDFLDLDSDNEGGNDTAEAGLVLNGDVGTNGLDSAVDNPADDFSDPNGAFDDTQLDNFPDSDGDVATGGNVDFRDNFTGSIDCGIINTLYQTRGNGGNSTAEVYRFNPFIQEYVQIGTLEGVTNASATNSAYNAASQLVYSFPTSGSSTLRVYDPSNFNFIGQINISGAAAGSTFSLFAFEDKVGYINGGNIVTFSVSNITSYPATVTATNQPITGTFSGAADFALLDGFVYGISRTNAGVIRLTKVNLTSGSSERFDLTEANATTNTDPITSNSFGAVWQDRDGNLYAFNNGNGDIYRITDVANATDGTDFTKVFIADDSGQNDGFGCEIQANPLDWDGDGIDNSIDLDDDNDGILDTAENNGLNPNADVDGDGVPASIDDDDDNAAIGNADGNVQPEFDADGDNIPNAYDLDSDNDGIPDNVEAQSTLGYIPPSGNVDFNGIDIAYGDGIDNTEVINSDGALINSDIVPDYLDTDSDNDGDSDTSEAFGGTTASGNDSDFDGIDDSFDNVPDGVSADGAAQNGTTPSALPDADGDVNGGGDVDYRDVKDADGDGVVDTDDLDDDNDGILDTEEHNGLDPFGDADGDGVPNFSDANDNGTTGDGSTTDYTDTNGDGIPDAYDFDLDGLPNHLDLESDGDGIYDVIESGAGLTDADNDGQVDGATGANGVPDEAEDGGVDGAGVSFVPVDTDTDGSPDFLDIDSDNDGNPDVTDPNRTNPVAQDDNTTADIGVPRTINVLVNDDFLVGSTITDLNTGNANGTVSIDLATGEITYTPVLADNNSTVTINYQVCNGSVCDTATLFVTVPACVDTDGDNICDADETPETINDPCEPRSNPNWQPQGTNDCDNDGLTDDEETTGVDDPGTPANPNGNTTDPTLTDTDGDGISDGQEALDGTDPNDDCSSIGGIPLATGDCDNDGLINDDEFIAGTDPNNPDTDGDGIFDGDEVNVDGTDPLNDCDSNRGTPLGTSDCDNDGLTNDEETTGVDDPATPADPNGEITNPDNADTDGDTITDGQEALDGTDPNNSCDSVGGAPLGTADCDGDGLTNDEETTGVDDPSTPADPNGNTSNPNLADTDGDGIPDGQEALDGTDPNNSCDSVGGTPLGSEDCDGDGLTNDEETTGVDDPSTPANPDGNTTDPNSADTDGDGISDGQEALDNTDPNDSCSSLGGTPLGTADCDNDGLTNDEETTGVDDPSTPANPNGETTDPSIADTDGDGISDGQEALDGTDPNDDCDAIGGTPLPDSDCDGDGNPTSTDPNPDTATAVDDNTTADVGIAKTINILFNDDFLAGSTITDLGTGTASGTIVLNQATGELTYTATAAEDNNTVTVNYEVCNGTVCATATVFITIPACADADGDNICDVDDPAPNDPCVPMSNPDWQPVGTSDCDGDGLTYDEETTGIDDPSTPANPSGNITDPMLADTDGDGISDGQEALDGTNPNNDCDSIGGTPQRTSDCDNDGLTNDEETTGVDDPSTPANPNGNTTDPNLMDTDGDGISDGQEALDGTDPNDSCDSVGGMPLGTSDCDGDGLTNSEEITGVDDPSTPANPNGISTNPNIADTDGDGISDGQEALDGTDPNNSCDSVGGTPLGTADCDGDGLTNDEETTGVDDPSTPANPNGNTTDPNVVDTDGDGISDGQEALDGTDPNNDCDAFGGTPLGTSDCDNDGLTNDEETTGVDDPSTPANPNGNTTDPNNADTDGDGIIDGQEALDGTNPNDDCDSVGGTPLAASDCDGDGNPNGTDPNPGVGTAVDDNTTADVGVPKTINILINDDFLAGSTITDLGTGTAAGTISIDQATGELTYTAIAAEDDSTVTVIYEVCNGTVCDTATVFISIPTCVDTDGDNICDVDDPAPADPCIPRSDPNWQPVGTSDCDNDGLTYAEETTGVDDSATPADPNGNLTDPDNIDSDGDGISDGQEALDGTDPNDSCSSLGGTPLGTADCDNDGLTNDEETILGTDPENPDTDGDGIDDGQEANIDGSDPLDDCNSNGGTPLGTSDCDNDGLTNADETTAGTDPNNPDSDGDGINDGQEVNVDGTDPLDDCDSVGGTPLGASDCDNDGLTNDQESALGTNPDIADTDGDGIDDGQEVLSDNTDPNDSCDSIGGTPTGASDCDNDGLTNDEETNAGTDPNNPDSDGDGLTDGEEVNNVDDPSTGESPNGTSDPLNPCDPNNSDALCDTDGDGLTDGEEIAIGTDPNNPDSDGDGLTDGEEVNNVDDPSTSESPNGTSDPLNPCDPDNTDALCDTDGDGLTDGEEIAIGTDPNNPDSDGDGLTDGEEVNNVDDPSTGESPNGTSDPLNPCDPDNTDALCDTDGDGLTDGEEIAIGTDPNNPDSDGDGLTDGEEVNNVDDPSTGESPNGTSDPLNACDPNSSNSACDSDGDGLTDAEEATLGTDPNNPDSDGDGINDGQEVIDNTNPLDDCDSSGGTPLGTSDCDEDGLTNDEEDVNGNGSVDEGETDSNNPDSDGDGINDGQEVADGTNPLDPCDSVGGTPPEGAACDIDIENDLVDPNLNQGAFIIRNIESFPDNTVEIYNRWGVKVFETKGYDNRGNVFTGISNGRATIQENDQLPVGVYYYVIKYLVNGEGKSRAGYLYINR</sequence>
<keyword evidence="3 6" id="KW-0732">Signal</keyword>
<keyword evidence="2" id="KW-0964">Secreted</keyword>
<feature type="compositionally biased region" description="Acidic residues" evidence="5">
    <location>
        <begin position="3133"/>
        <end position="3146"/>
    </location>
</feature>
<dbReference type="RefSeq" id="WP_377766600.1">
    <property type="nucleotide sequence ID" value="NZ_JBHULB010000008.1"/>
</dbReference>
<feature type="compositionally biased region" description="Acidic residues" evidence="5">
    <location>
        <begin position="3043"/>
        <end position="3055"/>
    </location>
</feature>
<feature type="compositionally biased region" description="Polar residues" evidence="5">
    <location>
        <begin position="3148"/>
        <end position="3162"/>
    </location>
</feature>
<feature type="compositionally biased region" description="Acidic residues" evidence="5">
    <location>
        <begin position="291"/>
        <end position="314"/>
    </location>
</feature>
<comment type="subcellular location">
    <subcellularLocation>
        <location evidence="1">Secreted</location>
    </subcellularLocation>
</comment>
<feature type="region of interest" description="Disordered" evidence="5">
    <location>
        <begin position="724"/>
        <end position="795"/>
    </location>
</feature>
<dbReference type="InterPro" id="IPR018247">
    <property type="entry name" value="EF_Hand_1_Ca_BS"/>
</dbReference>
<dbReference type="Proteomes" id="UP001597526">
    <property type="component" value="Unassembled WGS sequence"/>
</dbReference>
<feature type="compositionally biased region" description="Acidic residues" evidence="5">
    <location>
        <begin position="3001"/>
        <end position="3014"/>
    </location>
</feature>
<feature type="signal peptide" evidence="6">
    <location>
        <begin position="1"/>
        <end position="32"/>
    </location>
</feature>
<feature type="compositionally biased region" description="Acidic residues" evidence="5">
    <location>
        <begin position="3243"/>
        <end position="3253"/>
    </location>
</feature>
<feature type="region of interest" description="Disordered" evidence="5">
    <location>
        <begin position="1514"/>
        <end position="1592"/>
    </location>
</feature>
<feature type="compositionally biased region" description="Polar residues" evidence="5">
    <location>
        <begin position="1698"/>
        <end position="1709"/>
    </location>
</feature>
<feature type="compositionally biased region" description="Polar residues" evidence="5">
    <location>
        <begin position="2852"/>
        <end position="2861"/>
    </location>
</feature>
<evidence type="ECO:0000256" key="3">
    <source>
        <dbReference type="ARBA" id="ARBA00022729"/>
    </source>
</evidence>
<feature type="region of interest" description="Disordered" evidence="5">
    <location>
        <begin position="2723"/>
        <end position="3362"/>
    </location>
</feature>
<feature type="compositionally biased region" description="Polar residues" evidence="5">
    <location>
        <begin position="2024"/>
        <end position="2034"/>
    </location>
</feature>
<feature type="compositionally biased region" description="Acidic residues" evidence="5">
    <location>
        <begin position="2826"/>
        <end position="2839"/>
    </location>
</feature>
<feature type="region of interest" description="Disordered" evidence="5">
    <location>
        <begin position="1222"/>
        <end position="1286"/>
    </location>
</feature>
<evidence type="ECO:0000256" key="5">
    <source>
        <dbReference type="SAM" id="MobiDB-lite"/>
    </source>
</evidence>
<feature type="compositionally biased region" description="Polar residues" evidence="5">
    <location>
        <begin position="2410"/>
        <end position="2423"/>
    </location>
</feature>
<dbReference type="InterPro" id="IPR053180">
    <property type="entry name" value="Ca-binding_acidic-repeat"/>
</dbReference>
<dbReference type="Pfam" id="PF13585">
    <property type="entry name" value="CHU_C"/>
    <property type="match status" value="1"/>
</dbReference>
<feature type="compositionally biased region" description="Polar residues" evidence="5">
    <location>
        <begin position="3082"/>
        <end position="3096"/>
    </location>
</feature>
<feature type="compositionally biased region" description="Acidic residues" evidence="5">
    <location>
        <begin position="1554"/>
        <end position="1571"/>
    </location>
</feature>
<feature type="compositionally biased region" description="Low complexity" evidence="5">
    <location>
        <begin position="1458"/>
        <end position="1480"/>
    </location>
</feature>
<feature type="compositionally biased region" description="Polar residues" evidence="5">
    <location>
        <begin position="2869"/>
        <end position="2886"/>
    </location>
</feature>
<feature type="compositionally biased region" description="Acidic residues" evidence="5">
    <location>
        <begin position="3109"/>
        <end position="3121"/>
    </location>
</feature>
<feature type="region of interest" description="Disordered" evidence="5">
    <location>
        <begin position="1683"/>
        <end position="2132"/>
    </location>
</feature>
<feature type="compositionally biased region" description="Acidic residues" evidence="5">
    <location>
        <begin position="2253"/>
        <end position="2266"/>
    </location>
</feature>
<feature type="compositionally biased region" description="Acidic residues" evidence="5">
    <location>
        <begin position="1710"/>
        <end position="1723"/>
    </location>
</feature>
<organism evidence="7 8">
    <name type="scientific">Croceitalea marina</name>
    <dbReference type="NCBI Taxonomy" id="1775166"/>
    <lineage>
        <taxon>Bacteria</taxon>
        <taxon>Pseudomonadati</taxon>
        <taxon>Bacteroidota</taxon>
        <taxon>Flavobacteriia</taxon>
        <taxon>Flavobacteriales</taxon>
        <taxon>Flavobacteriaceae</taxon>
        <taxon>Croceitalea</taxon>
    </lineage>
</organism>
<feature type="compositionally biased region" description="Acidic residues" evidence="5">
    <location>
        <begin position="1836"/>
        <end position="1849"/>
    </location>
</feature>
<dbReference type="InterPro" id="IPR059100">
    <property type="entry name" value="TSP3_bac"/>
</dbReference>
<feature type="compositionally biased region" description="Polar residues" evidence="5">
    <location>
        <begin position="2062"/>
        <end position="2073"/>
    </location>
</feature>
<feature type="compositionally biased region" description="Polar residues" evidence="5">
    <location>
        <begin position="3016"/>
        <end position="3039"/>
    </location>
</feature>
<dbReference type="EMBL" id="JBHULB010000008">
    <property type="protein sequence ID" value="MFD2587048.1"/>
    <property type="molecule type" value="Genomic_DNA"/>
</dbReference>
<feature type="chain" id="PRO_5046244294" evidence="6">
    <location>
        <begin position="33"/>
        <end position="3461"/>
    </location>
</feature>
<dbReference type="Gene3D" id="4.10.1080.10">
    <property type="entry name" value="TSP type-3 repeat"/>
    <property type="match status" value="2"/>
</dbReference>
<evidence type="ECO:0000313" key="8">
    <source>
        <dbReference type="Proteomes" id="UP001597526"/>
    </source>
</evidence>
<feature type="compositionally biased region" description="Acidic residues" evidence="5">
    <location>
        <begin position="2043"/>
        <end position="2056"/>
    </location>
</feature>
<protein>
    <submittedName>
        <fullName evidence="7">Gliding motility-associated C-terminal domain-containing protein</fullName>
    </submittedName>
</protein>
<feature type="compositionally biased region" description="Acidic residues" evidence="5">
    <location>
        <begin position="2529"/>
        <end position="2542"/>
    </location>
</feature>
<feature type="compositionally biased region" description="Acidic residues" evidence="5">
    <location>
        <begin position="1337"/>
        <end position="1349"/>
    </location>
</feature>
<feature type="compositionally biased region" description="Polar residues" evidence="5">
    <location>
        <begin position="1993"/>
        <end position="2008"/>
    </location>
</feature>
<feature type="compositionally biased region" description="Polar residues" evidence="5">
    <location>
        <begin position="2479"/>
        <end position="2490"/>
    </location>
</feature>
<feature type="compositionally biased region" description="Acidic residues" evidence="5">
    <location>
        <begin position="2979"/>
        <end position="2990"/>
    </location>
</feature>
<feature type="compositionally biased region" description="Polar residues" evidence="5">
    <location>
        <begin position="2956"/>
        <end position="2966"/>
    </location>
</feature>
<proteinExistence type="predicted"/>
<feature type="compositionally biased region" description="Acidic residues" evidence="5">
    <location>
        <begin position="1363"/>
        <end position="1372"/>
    </location>
</feature>
<keyword evidence="4" id="KW-0106">Calcium</keyword>
<evidence type="ECO:0000313" key="7">
    <source>
        <dbReference type="EMBL" id="MFD2587048.1"/>
    </source>
</evidence>
<comment type="caution">
    <text evidence="7">The sequence shown here is derived from an EMBL/GenBank/DDBJ whole genome shotgun (WGS) entry which is preliminary data.</text>
</comment>
<name>A0ABW5MY20_9FLAO</name>
<feature type="compositionally biased region" description="Acidic residues" evidence="5">
    <location>
        <begin position="2322"/>
        <end position="2335"/>
    </location>
</feature>
<dbReference type="PANTHER" id="PTHR37467:SF1">
    <property type="entry name" value="EXPORTED CALCIUM-BINDING GLYCOPROTEIN"/>
    <property type="match status" value="1"/>
</dbReference>
<feature type="compositionally biased region" description="Polar residues" evidence="5">
    <location>
        <begin position="2991"/>
        <end position="3000"/>
    </location>
</feature>
<feature type="compositionally biased region" description="Acidic residues" evidence="5">
    <location>
        <begin position="3298"/>
        <end position="3311"/>
    </location>
</feature>